<dbReference type="AlphaFoldDB" id="A0A2P2R443"/>
<protein>
    <submittedName>
        <fullName evidence="1">Uncharacterized protein</fullName>
    </submittedName>
</protein>
<name>A0A2P2R443_RHIMU</name>
<evidence type="ECO:0000313" key="1">
    <source>
        <dbReference type="EMBL" id="MBX73884.1"/>
    </source>
</evidence>
<reference evidence="1" key="1">
    <citation type="submission" date="2018-02" db="EMBL/GenBank/DDBJ databases">
        <title>Rhizophora mucronata_Transcriptome.</title>
        <authorList>
            <person name="Meera S.P."/>
            <person name="Sreeshan A."/>
            <person name="Augustine A."/>
        </authorList>
    </citation>
    <scope>NUCLEOTIDE SEQUENCE</scope>
    <source>
        <tissue evidence="1">Leaf</tissue>
    </source>
</reference>
<dbReference type="EMBL" id="GGEC01093400">
    <property type="protein sequence ID" value="MBX73884.1"/>
    <property type="molecule type" value="Transcribed_RNA"/>
</dbReference>
<organism evidence="1">
    <name type="scientific">Rhizophora mucronata</name>
    <name type="common">Asiatic mangrove</name>
    <dbReference type="NCBI Taxonomy" id="61149"/>
    <lineage>
        <taxon>Eukaryota</taxon>
        <taxon>Viridiplantae</taxon>
        <taxon>Streptophyta</taxon>
        <taxon>Embryophyta</taxon>
        <taxon>Tracheophyta</taxon>
        <taxon>Spermatophyta</taxon>
        <taxon>Magnoliopsida</taxon>
        <taxon>eudicotyledons</taxon>
        <taxon>Gunneridae</taxon>
        <taxon>Pentapetalae</taxon>
        <taxon>rosids</taxon>
        <taxon>fabids</taxon>
        <taxon>Malpighiales</taxon>
        <taxon>Rhizophoraceae</taxon>
        <taxon>Rhizophora</taxon>
    </lineage>
</organism>
<sequence>MAIITSGIPQEALSYVPFSSDFYIVDCACWSASIHQNAWNFIWEERQRR</sequence>
<proteinExistence type="predicted"/>
<accession>A0A2P2R443</accession>